<dbReference type="AlphaFoldDB" id="A0A377ZZJ7"/>
<dbReference type="InterPro" id="IPR012674">
    <property type="entry name" value="Calycin"/>
</dbReference>
<evidence type="ECO:0000313" key="1">
    <source>
        <dbReference type="EMBL" id="STU91749.1"/>
    </source>
</evidence>
<accession>A0A377ZZJ7</accession>
<protein>
    <submittedName>
        <fullName evidence="1">Phenolic acid decarboxylase</fullName>
    </submittedName>
</protein>
<gene>
    <name evidence="1" type="ORF">NCTC204_02347</name>
</gene>
<name>A0A377ZZJ7_KLEPN</name>
<reference evidence="1 2" key="1">
    <citation type="submission" date="2018-06" db="EMBL/GenBank/DDBJ databases">
        <authorList>
            <consortium name="Pathogen Informatics"/>
            <person name="Doyle S."/>
        </authorList>
    </citation>
    <scope>NUCLEOTIDE SEQUENCE [LARGE SCALE GENOMIC DNA]</scope>
    <source>
        <strain evidence="1 2">NCTC204</strain>
    </source>
</reference>
<dbReference type="EMBL" id="UGMD01000002">
    <property type="protein sequence ID" value="STU91749.1"/>
    <property type="molecule type" value="Genomic_DNA"/>
</dbReference>
<organism evidence="1 2">
    <name type="scientific">Klebsiella pneumoniae</name>
    <dbReference type="NCBI Taxonomy" id="573"/>
    <lineage>
        <taxon>Bacteria</taxon>
        <taxon>Pseudomonadati</taxon>
        <taxon>Pseudomonadota</taxon>
        <taxon>Gammaproteobacteria</taxon>
        <taxon>Enterobacterales</taxon>
        <taxon>Enterobacteriaceae</taxon>
        <taxon>Klebsiella/Raoultella group</taxon>
        <taxon>Klebsiella</taxon>
        <taxon>Klebsiella pneumoniae complex</taxon>
    </lineage>
</organism>
<dbReference type="Gene3D" id="2.40.128.20">
    <property type="match status" value="1"/>
</dbReference>
<dbReference type="Pfam" id="PF05870">
    <property type="entry name" value="PA_decarbox"/>
    <property type="match status" value="1"/>
</dbReference>
<dbReference type="GO" id="GO:0016831">
    <property type="term" value="F:carboxy-lyase activity"/>
    <property type="evidence" value="ECO:0007669"/>
    <property type="project" value="InterPro"/>
</dbReference>
<dbReference type="InterPro" id="IPR008729">
    <property type="entry name" value="PA_de_COase"/>
</dbReference>
<sequence>MMSTFDKHDLSGFIGKHLVYTYDNGWNYEITSKMATPSTTVFTAASSAIAG</sequence>
<evidence type="ECO:0000313" key="2">
    <source>
        <dbReference type="Proteomes" id="UP000255192"/>
    </source>
</evidence>
<proteinExistence type="predicted"/>
<dbReference type="SUPFAM" id="SSF50814">
    <property type="entry name" value="Lipocalins"/>
    <property type="match status" value="1"/>
</dbReference>
<dbReference type="Proteomes" id="UP000255192">
    <property type="component" value="Unassembled WGS sequence"/>
</dbReference>